<dbReference type="Proteomes" id="UP000284868">
    <property type="component" value="Unassembled WGS sequence"/>
</dbReference>
<proteinExistence type="predicted"/>
<accession>A0A415P1N9</accession>
<evidence type="ECO:0000256" key="5">
    <source>
        <dbReference type="ARBA" id="ARBA00022679"/>
    </source>
</evidence>
<dbReference type="RefSeq" id="WP_118365881.1">
    <property type="nucleotide sequence ID" value="NZ_JAPFDO010000116.1"/>
</dbReference>
<dbReference type="GO" id="GO:0009401">
    <property type="term" value="P:phosphoenolpyruvate-dependent sugar phosphotransferase system"/>
    <property type="evidence" value="ECO:0007669"/>
    <property type="project" value="UniProtKB-KW"/>
</dbReference>
<dbReference type="GO" id="GO:0016301">
    <property type="term" value="F:kinase activity"/>
    <property type="evidence" value="ECO:0007669"/>
    <property type="project" value="UniProtKB-KW"/>
</dbReference>
<dbReference type="SUPFAM" id="SSF52728">
    <property type="entry name" value="PTS IIb component"/>
    <property type="match status" value="1"/>
</dbReference>
<evidence type="ECO:0000256" key="7">
    <source>
        <dbReference type="ARBA" id="ARBA00022777"/>
    </source>
</evidence>
<comment type="caution">
    <text evidence="9">The sequence shown here is derived from an EMBL/GenBank/DDBJ whole genome shotgun (WGS) entry which is preliminary data.</text>
</comment>
<keyword evidence="6" id="KW-0598">Phosphotransferase system</keyword>
<dbReference type="InterPro" id="IPR004720">
    <property type="entry name" value="PTS_IIB_sorbose-sp"/>
</dbReference>
<dbReference type="InterPro" id="IPR036667">
    <property type="entry name" value="PTS_IIB_sorbose-sp_sf"/>
</dbReference>
<evidence type="ECO:0000256" key="4">
    <source>
        <dbReference type="ARBA" id="ARBA00022597"/>
    </source>
</evidence>
<evidence type="ECO:0000256" key="1">
    <source>
        <dbReference type="ARBA" id="ARBA00004496"/>
    </source>
</evidence>
<dbReference type="Gene3D" id="3.40.35.10">
    <property type="entry name" value="Phosphotransferase system, sorbose subfamily IIB component"/>
    <property type="match status" value="1"/>
</dbReference>
<feature type="domain" description="PTS EIIB type-4" evidence="8">
    <location>
        <begin position="1"/>
        <end position="162"/>
    </location>
</feature>
<protein>
    <submittedName>
        <fullName evidence="9">PTS mannose/fructose/sorbose transporter subunit IIB</fullName>
    </submittedName>
</protein>
<keyword evidence="2" id="KW-0813">Transport</keyword>
<sequence length="162" mass="17966">MTKGLVHIRIDDRLIHGQVAVYWCNAVNATRIMVANDAMYDNDVQKAALRLVVPAGLKSSLLNVETATKNLVSGKYEGQRVILVVRRPSDVLRMMDGGVEIKELNVGNLPAREGTVNVKKSINVTAQEIDEFKELDRRGVKLTGKQVPDNADDDLMELINKL</sequence>
<keyword evidence="7" id="KW-0418">Kinase</keyword>
<keyword evidence="3" id="KW-0963">Cytoplasm</keyword>
<dbReference type="PROSITE" id="PS51101">
    <property type="entry name" value="PTS_EIIB_TYPE_4"/>
    <property type="match status" value="1"/>
</dbReference>
<evidence type="ECO:0000259" key="8">
    <source>
        <dbReference type="PROSITE" id="PS51101"/>
    </source>
</evidence>
<dbReference type="AlphaFoldDB" id="A0A415P1N9"/>
<keyword evidence="10" id="KW-1185">Reference proteome</keyword>
<keyword evidence="5" id="KW-0808">Transferase</keyword>
<evidence type="ECO:0000256" key="3">
    <source>
        <dbReference type="ARBA" id="ARBA00022490"/>
    </source>
</evidence>
<evidence type="ECO:0000313" key="10">
    <source>
        <dbReference type="Proteomes" id="UP000284868"/>
    </source>
</evidence>
<comment type="subcellular location">
    <subcellularLocation>
        <location evidence="1">Cytoplasm</location>
    </subcellularLocation>
</comment>
<evidence type="ECO:0000256" key="2">
    <source>
        <dbReference type="ARBA" id="ARBA00022448"/>
    </source>
</evidence>
<reference evidence="9 10" key="1">
    <citation type="submission" date="2018-08" db="EMBL/GenBank/DDBJ databases">
        <title>A genome reference for cultivated species of the human gut microbiota.</title>
        <authorList>
            <person name="Zou Y."/>
            <person name="Xue W."/>
            <person name="Luo G."/>
        </authorList>
    </citation>
    <scope>NUCLEOTIDE SEQUENCE [LARGE SCALE GENOMIC DNA]</scope>
    <source>
        <strain evidence="9 10">AF35-6BH</strain>
    </source>
</reference>
<dbReference type="GO" id="GO:0008982">
    <property type="term" value="F:protein-N(PI)-phosphohistidine-sugar phosphotransferase activity"/>
    <property type="evidence" value="ECO:0007669"/>
    <property type="project" value="InterPro"/>
</dbReference>
<dbReference type="Pfam" id="PF03830">
    <property type="entry name" value="PTSIIB_sorb"/>
    <property type="match status" value="1"/>
</dbReference>
<name>A0A415P1N9_9FIRM</name>
<organism evidence="9 10">
    <name type="scientific">Amedibacillus dolichus</name>
    <dbReference type="NCBI Taxonomy" id="31971"/>
    <lineage>
        <taxon>Bacteria</taxon>
        <taxon>Bacillati</taxon>
        <taxon>Bacillota</taxon>
        <taxon>Erysipelotrichia</taxon>
        <taxon>Erysipelotrichales</taxon>
        <taxon>Erysipelotrichaceae</taxon>
        <taxon>Amedibacillus</taxon>
    </lineage>
</organism>
<evidence type="ECO:0000256" key="6">
    <source>
        <dbReference type="ARBA" id="ARBA00022683"/>
    </source>
</evidence>
<dbReference type="EMBL" id="QRPK01000081">
    <property type="protein sequence ID" value="RHM06536.1"/>
    <property type="molecule type" value="Genomic_DNA"/>
</dbReference>
<keyword evidence="4" id="KW-0762">Sugar transport</keyword>
<evidence type="ECO:0000313" key="9">
    <source>
        <dbReference type="EMBL" id="RHM06536.1"/>
    </source>
</evidence>
<dbReference type="GO" id="GO:0005737">
    <property type="term" value="C:cytoplasm"/>
    <property type="evidence" value="ECO:0007669"/>
    <property type="project" value="UniProtKB-SubCell"/>
</dbReference>
<dbReference type="OrthoDB" id="9788818at2"/>
<gene>
    <name evidence="9" type="ORF">DWZ83_09675</name>
</gene>